<proteinExistence type="predicted"/>
<evidence type="ECO:0000313" key="2">
    <source>
        <dbReference type="Proteomes" id="UP001596317"/>
    </source>
</evidence>
<organism evidence="1 2">
    <name type="scientific">Deinococcus multiflagellatus</name>
    <dbReference type="NCBI Taxonomy" id="1656887"/>
    <lineage>
        <taxon>Bacteria</taxon>
        <taxon>Thermotogati</taxon>
        <taxon>Deinococcota</taxon>
        <taxon>Deinococci</taxon>
        <taxon>Deinococcales</taxon>
        <taxon>Deinococcaceae</taxon>
        <taxon>Deinococcus</taxon>
    </lineage>
</organism>
<protein>
    <recommendedName>
        <fullName evidence="3">Baseplate assembly protein</fullName>
    </recommendedName>
</protein>
<reference evidence="2" key="1">
    <citation type="journal article" date="2019" name="Int. J. Syst. Evol. Microbiol.">
        <title>The Global Catalogue of Microorganisms (GCM) 10K type strain sequencing project: providing services to taxonomists for standard genome sequencing and annotation.</title>
        <authorList>
            <consortium name="The Broad Institute Genomics Platform"/>
            <consortium name="The Broad Institute Genome Sequencing Center for Infectious Disease"/>
            <person name="Wu L."/>
            <person name="Ma J."/>
        </authorList>
    </citation>
    <scope>NUCLEOTIDE SEQUENCE [LARGE SCALE GENOMIC DNA]</scope>
    <source>
        <strain evidence="2">CCUG 63830</strain>
    </source>
</reference>
<accession>A0ABW1ZT38</accession>
<dbReference type="RefSeq" id="WP_380059236.1">
    <property type="nucleotide sequence ID" value="NZ_JBHSWB010000003.1"/>
</dbReference>
<sequence>MPLPTVNLDDRRFDDIMDEARRLIPQFCPEWTDHNASDPGMAILEVFAWMTDLLLYRVNQVPDKLLIAFLEMIGVQLAPPRAAGAPVTFYLSAPQDTP</sequence>
<name>A0ABW1ZT38_9DEIO</name>
<dbReference type="Proteomes" id="UP001596317">
    <property type="component" value="Unassembled WGS sequence"/>
</dbReference>
<evidence type="ECO:0008006" key="3">
    <source>
        <dbReference type="Google" id="ProtNLM"/>
    </source>
</evidence>
<gene>
    <name evidence="1" type="ORF">ACFP90_26275</name>
</gene>
<dbReference type="EMBL" id="JBHSWB010000003">
    <property type="protein sequence ID" value="MFC6663531.1"/>
    <property type="molecule type" value="Genomic_DNA"/>
</dbReference>
<evidence type="ECO:0000313" key="1">
    <source>
        <dbReference type="EMBL" id="MFC6663531.1"/>
    </source>
</evidence>
<comment type="caution">
    <text evidence="1">The sequence shown here is derived from an EMBL/GenBank/DDBJ whole genome shotgun (WGS) entry which is preliminary data.</text>
</comment>
<keyword evidence="2" id="KW-1185">Reference proteome</keyword>